<accession>A0AAV4AMG4</accession>
<keyword evidence="2" id="KW-0675">Receptor</keyword>
<evidence type="ECO:0000313" key="2">
    <source>
        <dbReference type="EMBL" id="GFO08452.1"/>
    </source>
</evidence>
<feature type="transmembrane region" description="Helical" evidence="1">
    <location>
        <begin position="57"/>
        <end position="74"/>
    </location>
</feature>
<sequence>MDIRTSNVCPARAAKQQGNNSFIVIHVSVICSYSTGRERPSKVISFLFAKMSKRADFSLPLLMILFSVIFAANAEGNASGIQLRYTKGLLKEVVCKIGTEKKMDSMQSLTLFGSKPCGNSSEFYEMAFHDIWSTLPRLVRQYFQHSEAFYKWSYK</sequence>
<dbReference type="Proteomes" id="UP000735302">
    <property type="component" value="Unassembled WGS sequence"/>
</dbReference>
<gene>
    <name evidence="2" type="ORF">PoB_003495700</name>
</gene>
<proteinExistence type="predicted"/>
<keyword evidence="1" id="KW-0812">Transmembrane</keyword>
<dbReference type="AlphaFoldDB" id="A0AAV4AMG4"/>
<keyword evidence="1" id="KW-1133">Transmembrane helix</keyword>
<dbReference type="EMBL" id="BLXT01003952">
    <property type="protein sequence ID" value="GFO08452.1"/>
    <property type="molecule type" value="Genomic_DNA"/>
</dbReference>
<evidence type="ECO:0000256" key="1">
    <source>
        <dbReference type="SAM" id="Phobius"/>
    </source>
</evidence>
<keyword evidence="1" id="KW-0472">Membrane</keyword>
<name>A0AAV4AMG4_9GAST</name>
<keyword evidence="3" id="KW-1185">Reference proteome</keyword>
<protein>
    <submittedName>
        <fullName evidence="2">Macrophage mannose receptor 1</fullName>
    </submittedName>
</protein>
<comment type="caution">
    <text evidence="2">The sequence shown here is derived from an EMBL/GenBank/DDBJ whole genome shotgun (WGS) entry which is preliminary data.</text>
</comment>
<organism evidence="2 3">
    <name type="scientific">Plakobranchus ocellatus</name>
    <dbReference type="NCBI Taxonomy" id="259542"/>
    <lineage>
        <taxon>Eukaryota</taxon>
        <taxon>Metazoa</taxon>
        <taxon>Spiralia</taxon>
        <taxon>Lophotrochozoa</taxon>
        <taxon>Mollusca</taxon>
        <taxon>Gastropoda</taxon>
        <taxon>Heterobranchia</taxon>
        <taxon>Euthyneura</taxon>
        <taxon>Panpulmonata</taxon>
        <taxon>Sacoglossa</taxon>
        <taxon>Placobranchoidea</taxon>
        <taxon>Plakobranchidae</taxon>
        <taxon>Plakobranchus</taxon>
    </lineage>
</organism>
<evidence type="ECO:0000313" key="3">
    <source>
        <dbReference type="Proteomes" id="UP000735302"/>
    </source>
</evidence>
<reference evidence="2 3" key="1">
    <citation type="journal article" date="2021" name="Elife">
        <title>Chloroplast acquisition without the gene transfer in kleptoplastic sea slugs, Plakobranchus ocellatus.</title>
        <authorList>
            <person name="Maeda T."/>
            <person name="Takahashi S."/>
            <person name="Yoshida T."/>
            <person name="Shimamura S."/>
            <person name="Takaki Y."/>
            <person name="Nagai Y."/>
            <person name="Toyoda A."/>
            <person name="Suzuki Y."/>
            <person name="Arimoto A."/>
            <person name="Ishii H."/>
            <person name="Satoh N."/>
            <person name="Nishiyama T."/>
            <person name="Hasebe M."/>
            <person name="Maruyama T."/>
            <person name="Minagawa J."/>
            <person name="Obokata J."/>
            <person name="Shigenobu S."/>
        </authorList>
    </citation>
    <scope>NUCLEOTIDE SEQUENCE [LARGE SCALE GENOMIC DNA]</scope>
</reference>